<evidence type="ECO:0000256" key="1">
    <source>
        <dbReference type="SAM" id="Phobius"/>
    </source>
</evidence>
<keyword evidence="4" id="KW-1185">Reference proteome</keyword>
<keyword evidence="1" id="KW-1133">Transmembrane helix</keyword>
<dbReference type="Pfam" id="PF00782">
    <property type="entry name" value="DSPc"/>
    <property type="match status" value="1"/>
</dbReference>
<dbReference type="InterPro" id="IPR000387">
    <property type="entry name" value="Tyr_Pase_dom"/>
</dbReference>
<evidence type="ECO:0000313" key="4">
    <source>
        <dbReference type="Proteomes" id="UP000243719"/>
    </source>
</evidence>
<evidence type="ECO:0000259" key="2">
    <source>
        <dbReference type="PROSITE" id="PS50056"/>
    </source>
</evidence>
<dbReference type="CDD" id="cd14527">
    <property type="entry name" value="DSP_bac"/>
    <property type="match status" value="1"/>
</dbReference>
<feature type="transmembrane region" description="Helical" evidence="1">
    <location>
        <begin position="90"/>
        <end position="113"/>
    </location>
</feature>
<dbReference type="AlphaFoldDB" id="A0A1H2PJQ2"/>
<dbReference type="EMBL" id="FNLO01000001">
    <property type="protein sequence ID" value="SDV46144.1"/>
    <property type="molecule type" value="Genomic_DNA"/>
</dbReference>
<feature type="domain" description="Tyrosine specific protein phosphatases" evidence="2">
    <location>
        <begin position="417"/>
        <end position="485"/>
    </location>
</feature>
<dbReference type="PANTHER" id="PTHR47216:SF4">
    <property type="entry name" value="OS01G0859400 PROTEIN"/>
    <property type="match status" value="1"/>
</dbReference>
<feature type="transmembrane region" description="Helical" evidence="1">
    <location>
        <begin position="331"/>
        <end position="349"/>
    </location>
</feature>
<protein>
    <submittedName>
        <fullName evidence="3">Dual specificity phosphatase, catalytic domain</fullName>
    </submittedName>
</protein>
<accession>A0A1H2PJQ2</accession>
<dbReference type="CDD" id="cd03386">
    <property type="entry name" value="PAP2_Aur1_like"/>
    <property type="match status" value="1"/>
</dbReference>
<proteinExistence type="predicted"/>
<organism evidence="3 4">
    <name type="scientific">Chitinasiproducens palmae</name>
    <dbReference type="NCBI Taxonomy" id="1770053"/>
    <lineage>
        <taxon>Bacteria</taxon>
        <taxon>Pseudomonadati</taxon>
        <taxon>Pseudomonadota</taxon>
        <taxon>Betaproteobacteria</taxon>
        <taxon>Burkholderiales</taxon>
        <taxon>Burkholderiaceae</taxon>
        <taxon>Chitinasiproducens</taxon>
    </lineage>
</organism>
<dbReference type="InterPro" id="IPR020422">
    <property type="entry name" value="TYR_PHOSPHATASE_DUAL_dom"/>
</dbReference>
<dbReference type="SMART" id="SM00195">
    <property type="entry name" value="DSPc"/>
    <property type="match status" value="1"/>
</dbReference>
<feature type="transmembrane region" description="Helical" evidence="1">
    <location>
        <begin position="301"/>
        <end position="319"/>
    </location>
</feature>
<sequence length="520" mass="56120">MTSAGDPSQGAAPLPEGAATLPSIVDQKGVNDAPAGGAGDREHGLFGRALLWLVFLGPFFFASYGFATWYSSRLPSVHSIVYSWESAIPLWPWTIVPYWSIDLLYGLSLLLCASRRELDAHARRLLTAQVICVAGFLLFPLRYAHARPASDGLFGWLFDVLGGFDKPFNQAPSLHIALLVILWVRYAAHLPPDPPPNPPAHPPAGNGRWRHAHRPARWLLHGWFALIGLSVLTTWQHHFIDLPTGALVGWLAVWLWPDGGGTPLHGMRGLPDARRRQLGVRYLSGAVACAAPAAWGGAWLWLLWPASSLALVAAAYLAIGPAAFQKDRRGRLSLAVRWLAPFYVMAAWFNSRAWTGRHPRPDAITDDVWLGRIPSGRDLARDGFAGIVDLCAELPIAPGTRLYRNLPVLDLTAPAPDTCLAAARTIETMRAHGPVLVCCALGYSRSATAVAAWLLLSGRAANVDDACGQLAARRAGIVLGAAQRASLAMLAPTMRDGARSAATLADACVLEPVALETLRR</sequence>
<name>A0A1H2PJQ2_9BURK</name>
<feature type="transmembrane region" description="Helical" evidence="1">
    <location>
        <begin position="218"/>
        <end position="236"/>
    </location>
</feature>
<gene>
    <name evidence="3" type="ORF">SAMN05216551_101116</name>
</gene>
<dbReference type="RefSeq" id="WP_211435273.1">
    <property type="nucleotide sequence ID" value="NZ_FNLO01000001.1"/>
</dbReference>
<keyword evidence="1" id="KW-0812">Transmembrane</keyword>
<dbReference type="SUPFAM" id="SSF52799">
    <property type="entry name" value="(Phosphotyrosine protein) phosphatases II"/>
    <property type="match status" value="1"/>
</dbReference>
<keyword evidence="1" id="KW-0472">Membrane</keyword>
<dbReference type="InterPro" id="IPR000340">
    <property type="entry name" value="Dual-sp_phosphatase_cat-dom"/>
</dbReference>
<dbReference type="PROSITE" id="PS50056">
    <property type="entry name" value="TYR_PHOSPHATASE_2"/>
    <property type="match status" value="1"/>
</dbReference>
<reference evidence="4" key="1">
    <citation type="submission" date="2016-09" db="EMBL/GenBank/DDBJ databases">
        <authorList>
            <person name="Varghese N."/>
            <person name="Submissions S."/>
        </authorList>
    </citation>
    <scope>NUCLEOTIDE SEQUENCE [LARGE SCALE GENOMIC DNA]</scope>
    <source>
        <strain evidence="4">JS23</strain>
    </source>
</reference>
<dbReference type="STRING" id="1770053.SAMN05216551_101116"/>
<dbReference type="PANTHER" id="PTHR47216">
    <property type="match status" value="1"/>
</dbReference>
<dbReference type="InterPro" id="IPR029021">
    <property type="entry name" value="Prot-tyrosine_phosphatase-like"/>
</dbReference>
<evidence type="ECO:0000313" key="3">
    <source>
        <dbReference type="EMBL" id="SDV46144.1"/>
    </source>
</evidence>
<dbReference type="Proteomes" id="UP000243719">
    <property type="component" value="Unassembled WGS sequence"/>
</dbReference>
<dbReference type="Gene3D" id="3.90.190.10">
    <property type="entry name" value="Protein tyrosine phosphatase superfamily"/>
    <property type="match status" value="1"/>
</dbReference>
<feature type="transmembrane region" description="Helical" evidence="1">
    <location>
        <begin position="49"/>
        <end position="70"/>
    </location>
</feature>